<evidence type="ECO:0000256" key="2">
    <source>
        <dbReference type="ARBA" id="ARBA00022737"/>
    </source>
</evidence>
<dbReference type="Proteomes" id="UP001295423">
    <property type="component" value="Unassembled WGS sequence"/>
</dbReference>
<dbReference type="PANTHER" id="PTHR13891">
    <property type="entry name" value="CYTOCHROME C OXIDASE ASSEMBLY FACTOR 7"/>
    <property type="match status" value="1"/>
</dbReference>
<evidence type="ECO:0000313" key="5">
    <source>
        <dbReference type="Proteomes" id="UP001295423"/>
    </source>
</evidence>
<feature type="region of interest" description="Disordered" evidence="3">
    <location>
        <begin position="230"/>
        <end position="261"/>
    </location>
</feature>
<accession>A0AAD2JIT3</accession>
<dbReference type="PANTHER" id="PTHR13891:SF1">
    <property type="entry name" value="CYTOCHROME C OXIDASE ASSEMBLY FACTOR 7"/>
    <property type="match status" value="1"/>
</dbReference>
<organism evidence="4 5">
    <name type="scientific">Cylindrotheca closterium</name>
    <dbReference type="NCBI Taxonomy" id="2856"/>
    <lineage>
        <taxon>Eukaryota</taxon>
        <taxon>Sar</taxon>
        <taxon>Stramenopiles</taxon>
        <taxon>Ochrophyta</taxon>
        <taxon>Bacillariophyta</taxon>
        <taxon>Bacillariophyceae</taxon>
        <taxon>Bacillariophycidae</taxon>
        <taxon>Bacillariales</taxon>
        <taxon>Bacillariaceae</taxon>
        <taxon>Cylindrotheca</taxon>
    </lineage>
</organism>
<sequence>MGQGQSIDISPTKSFETNQKKEASQESSSENVGDEALFPDPTGHEYDEIDKLQAELPSIIDEESRQQVDDYIEACNNGKGPMAACYATGEFLSMFERKHQEAFDLFENVCFRPLCDKSPSAAEVDEGKAYGPGCFNLAKMLMTGKGGVPVDRKRAYNVFDRACRAGHGGACHIQAKMLLSPPGSLGKKIPHDPYKAMDLYQQVCDTGDSISCFTLATMLLRGDKINRMAKNASPKELTGEEPVAKRTNEDDRTRSAKDKDYIERDPKRAEQLLLSACATGAHPPSCFNLAVMYSNGDDGVPKDPAKAEEFKRKTEEMIQRFGGFGGN</sequence>
<dbReference type="InterPro" id="IPR006597">
    <property type="entry name" value="Sel1-like"/>
</dbReference>
<gene>
    <name evidence="4" type="ORF">CYCCA115_LOCUS15019</name>
</gene>
<feature type="region of interest" description="Disordered" evidence="3">
    <location>
        <begin position="1"/>
        <end position="45"/>
    </location>
</feature>
<name>A0AAD2JIT3_9STRA</name>
<dbReference type="SMART" id="SM00671">
    <property type="entry name" value="SEL1"/>
    <property type="match status" value="3"/>
</dbReference>
<protein>
    <recommendedName>
        <fullName evidence="6">Beta-lactamase</fullName>
    </recommendedName>
</protein>
<keyword evidence="5" id="KW-1185">Reference proteome</keyword>
<dbReference type="AlphaFoldDB" id="A0AAD2JIT3"/>
<dbReference type="InterPro" id="IPR011990">
    <property type="entry name" value="TPR-like_helical_dom_sf"/>
</dbReference>
<dbReference type="EMBL" id="CAKOGP040001869">
    <property type="protein sequence ID" value="CAJ1954427.1"/>
    <property type="molecule type" value="Genomic_DNA"/>
</dbReference>
<evidence type="ECO:0000256" key="3">
    <source>
        <dbReference type="SAM" id="MobiDB-lite"/>
    </source>
</evidence>
<dbReference type="SUPFAM" id="SSF81901">
    <property type="entry name" value="HCP-like"/>
    <property type="match status" value="2"/>
</dbReference>
<dbReference type="InterPro" id="IPR040239">
    <property type="entry name" value="HcpB-like"/>
</dbReference>
<keyword evidence="2" id="KW-0677">Repeat</keyword>
<comment type="similarity">
    <text evidence="1">Belongs to the hcp beta-lactamase family.</text>
</comment>
<reference evidence="4" key="1">
    <citation type="submission" date="2023-08" db="EMBL/GenBank/DDBJ databases">
        <authorList>
            <person name="Audoor S."/>
            <person name="Bilcke G."/>
        </authorList>
    </citation>
    <scope>NUCLEOTIDE SEQUENCE</scope>
</reference>
<proteinExistence type="inferred from homology"/>
<evidence type="ECO:0008006" key="6">
    <source>
        <dbReference type="Google" id="ProtNLM"/>
    </source>
</evidence>
<dbReference type="Gene3D" id="1.25.40.10">
    <property type="entry name" value="Tetratricopeptide repeat domain"/>
    <property type="match status" value="2"/>
</dbReference>
<evidence type="ECO:0000313" key="4">
    <source>
        <dbReference type="EMBL" id="CAJ1954427.1"/>
    </source>
</evidence>
<feature type="compositionally biased region" description="Basic and acidic residues" evidence="3">
    <location>
        <begin position="242"/>
        <end position="261"/>
    </location>
</feature>
<comment type="caution">
    <text evidence="4">The sequence shown here is derived from an EMBL/GenBank/DDBJ whole genome shotgun (WGS) entry which is preliminary data.</text>
</comment>
<evidence type="ECO:0000256" key="1">
    <source>
        <dbReference type="ARBA" id="ARBA00008486"/>
    </source>
</evidence>
<dbReference type="Pfam" id="PF08238">
    <property type="entry name" value="Sel1"/>
    <property type="match status" value="4"/>
</dbReference>
<feature type="compositionally biased region" description="Polar residues" evidence="3">
    <location>
        <begin position="1"/>
        <end position="17"/>
    </location>
</feature>